<dbReference type="Proteomes" id="UP000286746">
    <property type="component" value="Unassembled WGS sequence"/>
</dbReference>
<keyword evidence="3 7" id="KW-0133">Cell shape</keyword>
<dbReference type="AlphaFoldDB" id="A0A401VVV7"/>
<evidence type="ECO:0000259" key="9">
    <source>
        <dbReference type="PROSITE" id="PS52029"/>
    </source>
</evidence>
<dbReference type="Gene3D" id="2.40.440.10">
    <property type="entry name" value="L,D-transpeptidase catalytic domain-like"/>
    <property type="match status" value="1"/>
</dbReference>
<dbReference type="GO" id="GO:0005576">
    <property type="term" value="C:extracellular region"/>
    <property type="evidence" value="ECO:0007669"/>
    <property type="project" value="TreeGrafter"/>
</dbReference>
<dbReference type="Gene3D" id="2.60.40.3710">
    <property type="match status" value="1"/>
</dbReference>
<evidence type="ECO:0000313" key="10">
    <source>
        <dbReference type="EMBL" id="GCD41199.1"/>
    </source>
</evidence>
<dbReference type="GO" id="GO:0016746">
    <property type="term" value="F:acyltransferase activity"/>
    <property type="evidence" value="ECO:0007669"/>
    <property type="project" value="UniProtKB-KW"/>
</dbReference>
<dbReference type="GO" id="GO:0071972">
    <property type="term" value="F:peptidoglycan L,D-transpeptidase activity"/>
    <property type="evidence" value="ECO:0007669"/>
    <property type="project" value="TreeGrafter"/>
</dbReference>
<evidence type="ECO:0000256" key="1">
    <source>
        <dbReference type="ARBA" id="ARBA00004752"/>
    </source>
</evidence>
<feature type="chain" id="PRO_5038643535" description="L,D-TPase catalytic domain-containing protein" evidence="8">
    <location>
        <begin position="34"/>
        <end position="403"/>
    </location>
</feature>
<evidence type="ECO:0000313" key="11">
    <source>
        <dbReference type="Proteomes" id="UP000286746"/>
    </source>
</evidence>
<dbReference type="InterPro" id="IPR005490">
    <property type="entry name" value="LD_TPept_cat_dom"/>
</dbReference>
<dbReference type="InterPro" id="IPR041280">
    <property type="entry name" value="Big_10"/>
</dbReference>
<keyword evidence="2" id="KW-0808">Transferase</keyword>
<comment type="pathway">
    <text evidence="1 7">Cell wall biogenesis; peptidoglycan biosynthesis.</text>
</comment>
<evidence type="ECO:0000256" key="2">
    <source>
        <dbReference type="ARBA" id="ARBA00022679"/>
    </source>
</evidence>
<feature type="domain" description="L,D-TPase catalytic" evidence="9">
    <location>
        <begin position="246"/>
        <end position="369"/>
    </location>
</feature>
<dbReference type="CDD" id="cd13432">
    <property type="entry name" value="LDT_IgD_like_2"/>
    <property type="match status" value="1"/>
</dbReference>
<dbReference type="SUPFAM" id="SSF141523">
    <property type="entry name" value="L,D-transpeptidase catalytic domain-like"/>
    <property type="match status" value="1"/>
</dbReference>
<dbReference type="GO" id="GO:0071555">
    <property type="term" value="P:cell wall organization"/>
    <property type="evidence" value="ECO:0007669"/>
    <property type="project" value="UniProtKB-UniRule"/>
</dbReference>
<dbReference type="PANTHER" id="PTHR30582:SF2">
    <property type="entry name" value="L,D-TRANSPEPTIDASE YCIB-RELATED"/>
    <property type="match status" value="1"/>
</dbReference>
<dbReference type="EMBL" id="BHZD01000001">
    <property type="protein sequence ID" value="GCD41199.1"/>
    <property type="molecule type" value="Genomic_DNA"/>
</dbReference>
<keyword evidence="4 7" id="KW-0573">Peptidoglycan synthesis</keyword>
<evidence type="ECO:0000256" key="7">
    <source>
        <dbReference type="PROSITE-ProRule" id="PRU01373"/>
    </source>
</evidence>
<name>A0A401VVV7_STREY</name>
<dbReference type="Pfam" id="PF03734">
    <property type="entry name" value="YkuD"/>
    <property type="match status" value="1"/>
</dbReference>
<dbReference type="RefSeq" id="WP_125051957.1">
    <property type="nucleotide sequence ID" value="NZ_BHZD01000001.1"/>
</dbReference>
<protein>
    <recommendedName>
        <fullName evidence="9">L,D-TPase catalytic domain-containing protein</fullName>
    </recommendedName>
</protein>
<feature type="signal peptide" evidence="8">
    <location>
        <begin position="1"/>
        <end position="33"/>
    </location>
</feature>
<keyword evidence="8" id="KW-0732">Signal</keyword>
<dbReference type="InterPro" id="IPR038063">
    <property type="entry name" value="Transpep_catalytic_dom"/>
</dbReference>
<dbReference type="GO" id="GO:0018104">
    <property type="term" value="P:peptidoglycan-protein cross-linking"/>
    <property type="evidence" value="ECO:0007669"/>
    <property type="project" value="TreeGrafter"/>
</dbReference>
<keyword evidence="6 7" id="KW-0961">Cell wall biogenesis/degradation</keyword>
<keyword evidence="5" id="KW-0012">Acyltransferase</keyword>
<sequence length="403" mass="42570">MTPAPVPHHRRTPRRARAVLALVPLLGIGALTACGGPAASASKGAPVRVSLSAANGVKTVQAGDKLQVSAEGGRLVKVVVTDPKGRRLPGGLGDGGRVWTSHEPTVPDTRYSVAAEARNAQGGTNTVKESLTTAQAGQLNKLVLNPGSQGATVGVAQPVSVTFDFPVTDKAAVEKHLRVTTDNGTAGAWGWVKDFSGKDRVDWRPKEYWRPGTKVGLRADLNGVDSGGGRYFAKDYDLNFTIGDRHVITVDLDSKQLTFTENGKEVKNIPFSAGRPDPRHSTWTGIFPLMAKEGTIIMDSGTAGPGDADKRTVRDAMKLTSSGTYAHAAPWDAGKAGRVNDGSGGIGLTDADADWLYSKVRVGDPFEVIGSSERGRAAENNGLGDWMVDWPQWQKKSALPSSS</sequence>
<dbReference type="PANTHER" id="PTHR30582">
    <property type="entry name" value="L,D-TRANSPEPTIDASE"/>
    <property type="match status" value="1"/>
</dbReference>
<evidence type="ECO:0000256" key="3">
    <source>
        <dbReference type="ARBA" id="ARBA00022960"/>
    </source>
</evidence>
<organism evidence="10 11">
    <name type="scientific">Streptomyces paromomycinus</name>
    <name type="common">Streptomyces rimosus subsp. paromomycinus</name>
    <dbReference type="NCBI Taxonomy" id="92743"/>
    <lineage>
        <taxon>Bacteria</taxon>
        <taxon>Bacillati</taxon>
        <taxon>Actinomycetota</taxon>
        <taxon>Actinomycetes</taxon>
        <taxon>Kitasatosporales</taxon>
        <taxon>Streptomycetaceae</taxon>
        <taxon>Streptomyces</taxon>
    </lineage>
</organism>
<dbReference type="Gene3D" id="2.60.40.3780">
    <property type="match status" value="1"/>
</dbReference>
<dbReference type="GO" id="GO:0008360">
    <property type="term" value="P:regulation of cell shape"/>
    <property type="evidence" value="ECO:0007669"/>
    <property type="project" value="UniProtKB-UniRule"/>
</dbReference>
<dbReference type="UniPathway" id="UPA00219"/>
<comment type="caution">
    <text evidence="10">The sequence shown here is derived from an EMBL/GenBank/DDBJ whole genome shotgun (WGS) entry which is preliminary data.</text>
</comment>
<dbReference type="CDD" id="cd16913">
    <property type="entry name" value="YkuD_like"/>
    <property type="match status" value="1"/>
</dbReference>
<evidence type="ECO:0000256" key="4">
    <source>
        <dbReference type="ARBA" id="ARBA00022984"/>
    </source>
</evidence>
<proteinExistence type="predicted"/>
<evidence type="ECO:0000256" key="8">
    <source>
        <dbReference type="SAM" id="SignalP"/>
    </source>
</evidence>
<comment type="caution">
    <text evidence="7">Lacks conserved residue(s) required for the propagation of feature annotation.</text>
</comment>
<dbReference type="PROSITE" id="PS52029">
    <property type="entry name" value="LD_TPASE"/>
    <property type="match status" value="1"/>
</dbReference>
<dbReference type="Pfam" id="PF17964">
    <property type="entry name" value="Big_10"/>
    <property type="match status" value="1"/>
</dbReference>
<dbReference type="InterPro" id="IPR050979">
    <property type="entry name" value="LD-transpeptidase"/>
</dbReference>
<keyword evidence="11" id="KW-1185">Reference proteome</keyword>
<evidence type="ECO:0000256" key="5">
    <source>
        <dbReference type="ARBA" id="ARBA00023315"/>
    </source>
</evidence>
<accession>A0A401VVV7</accession>
<reference evidence="10 11" key="1">
    <citation type="submission" date="2018-11" db="EMBL/GenBank/DDBJ databases">
        <title>Whole genome sequence of Streptomyces paromomycinus NBRC 15454(T).</title>
        <authorList>
            <person name="Komaki H."/>
            <person name="Tamura T."/>
        </authorList>
    </citation>
    <scope>NUCLEOTIDE SEQUENCE [LARGE SCALE GENOMIC DNA]</scope>
    <source>
        <strain evidence="10 11">NBRC 15454</strain>
    </source>
</reference>
<evidence type="ECO:0000256" key="6">
    <source>
        <dbReference type="ARBA" id="ARBA00023316"/>
    </source>
</evidence>
<gene>
    <name evidence="10" type="ORF">GKJPGBOP_00852</name>
</gene>